<dbReference type="SUPFAM" id="SSF82607">
    <property type="entry name" value="YbaB-like"/>
    <property type="match status" value="1"/>
</dbReference>
<accession>A0A495X108</accession>
<protein>
    <submittedName>
        <fullName evidence="1">DNA-binding protein YbaB</fullName>
    </submittedName>
</protein>
<dbReference type="InterPro" id="IPR036894">
    <property type="entry name" value="YbaB-like_sf"/>
</dbReference>
<evidence type="ECO:0000313" key="2">
    <source>
        <dbReference type="Proteomes" id="UP000272729"/>
    </source>
</evidence>
<name>A0A495X108_9PSEU</name>
<dbReference type="Pfam" id="PF02575">
    <property type="entry name" value="YbaB_DNA_bd"/>
    <property type="match status" value="1"/>
</dbReference>
<keyword evidence="1" id="KW-0238">DNA-binding</keyword>
<keyword evidence="2" id="KW-1185">Reference proteome</keyword>
<dbReference type="EMBL" id="RBXR01000001">
    <property type="protein sequence ID" value="RKT67176.1"/>
    <property type="molecule type" value="Genomic_DNA"/>
</dbReference>
<proteinExistence type="predicted"/>
<dbReference type="Proteomes" id="UP000272729">
    <property type="component" value="Unassembled WGS sequence"/>
</dbReference>
<dbReference type="RefSeq" id="WP_121217285.1">
    <property type="nucleotide sequence ID" value="NZ_JBIUBA010000074.1"/>
</dbReference>
<organism evidence="1 2">
    <name type="scientific">Saccharothrix variisporea</name>
    <dbReference type="NCBI Taxonomy" id="543527"/>
    <lineage>
        <taxon>Bacteria</taxon>
        <taxon>Bacillati</taxon>
        <taxon>Actinomycetota</taxon>
        <taxon>Actinomycetes</taxon>
        <taxon>Pseudonocardiales</taxon>
        <taxon>Pseudonocardiaceae</taxon>
        <taxon>Saccharothrix</taxon>
    </lineage>
</organism>
<dbReference type="AlphaFoldDB" id="A0A495X108"/>
<evidence type="ECO:0000313" key="1">
    <source>
        <dbReference type="EMBL" id="RKT67176.1"/>
    </source>
</evidence>
<dbReference type="OrthoDB" id="3625992at2"/>
<gene>
    <name evidence="1" type="ORF">DFJ66_0344</name>
</gene>
<dbReference type="Gene3D" id="3.30.1310.10">
    <property type="entry name" value="Nucleoid-associated protein YbaB-like domain"/>
    <property type="match status" value="1"/>
</dbReference>
<dbReference type="GO" id="GO:0003677">
    <property type="term" value="F:DNA binding"/>
    <property type="evidence" value="ECO:0007669"/>
    <property type="project" value="UniProtKB-KW"/>
</dbReference>
<dbReference type="InterPro" id="IPR004401">
    <property type="entry name" value="YbaB/EbfC"/>
</dbReference>
<sequence>MDETLRELGIISDYEQLAEDVRVVRQRLAEVRVTVESPDGMVGVTVGGAGELVDLWLDPRIYRRPDSDALARTITETVRRAVRGAQERGVAIAAAFLPADATPESADLRFDPFLRELDRR</sequence>
<reference evidence="1 2" key="1">
    <citation type="submission" date="2018-10" db="EMBL/GenBank/DDBJ databases">
        <title>Sequencing the genomes of 1000 actinobacteria strains.</title>
        <authorList>
            <person name="Klenk H.-P."/>
        </authorList>
    </citation>
    <scope>NUCLEOTIDE SEQUENCE [LARGE SCALE GENOMIC DNA]</scope>
    <source>
        <strain evidence="1 2">DSM 43911</strain>
    </source>
</reference>
<comment type="caution">
    <text evidence="1">The sequence shown here is derived from an EMBL/GenBank/DDBJ whole genome shotgun (WGS) entry which is preliminary data.</text>
</comment>